<protein>
    <recommendedName>
        <fullName evidence="1">Alpha-ribazole phosphatase</fullName>
        <ecNumber evidence="1">3.1.3.73</ecNumber>
    </recommendedName>
</protein>
<proteinExistence type="predicted"/>
<dbReference type="PANTHER" id="PTHR48100">
    <property type="entry name" value="BROAD-SPECIFICITY PHOSPHATASE YOR283W-RELATED"/>
    <property type="match status" value="1"/>
</dbReference>
<accession>A0A1T4MVP4</accession>
<reference evidence="2 3" key="1">
    <citation type="submission" date="2017-02" db="EMBL/GenBank/DDBJ databases">
        <authorList>
            <person name="Peterson S.W."/>
        </authorList>
    </citation>
    <scope>NUCLEOTIDE SEQUENCE [LARGE SCALE GENOMIC DNA]</scope>
    <source>
        <strain evidence="2 3">ATCC 43324</strain>
    </source>
</reference>
<organism evidence="2 3">
    <name type="scientific">Segatella oulorum</name>
    <dbReference type="NCBI Taxonomy" id="28136"/>
    <lineage>
        <taxon>Bacteria</taxon>
        <taxon>Pseudomonadati</taxon>
        <taxon>Bacteroidota</taxon>
        <taxon>Bacteroidia</taxon>
        <taxon>Bacteroidales</taxon>
        <taxon>Prevotellaceae</taxon>
        <taxon>Segatella</taxon>
    </lineage>
</organism>
<evidence type="ECO:0000313" key="2">
    <source>
        <dbReference type="EMBL" id="SJZ70916.1"/>
    </source>
</evidence>
<dbReference type="Pfam" id="PF00300">
    <property type="entry name" value="His_Phos_1"/>
    <property type="match status" value="1"/>
</dbReference>
<sequence length="183" mass="20668">MKITLVRHTRVALPQGTCYGWSDVPVADSFEAEAKQTLQNLKAHEPFDAVFSSPLQRARQLAAFCGYPDATLDERLKEINMGEWELQRYDDLPARDPYILEWYDNYLTLPTPKGESFPQLYARVTNFLEEVARRPYNHIAIFAHGGVLACAAVYARAISPAEAFAHITPFGGIETIDIPPQRQ</sequence>
<dbReference type="NCBIfam" id="TIGR03162">
    <property type="entry name" value="ribazole_cobC"/>
    <property type="match status" value="1"/>
</dbReference>
<evidence type="ECO:0000313" key="3">
    <source>
        <dbReference type="Proteomes" id="UP000190065"/>
    </source>
</evidence>
<dbReference type="PANTHER" id="PTHR48100:SF1">
    <property type="entry name" value="HISTIDINE PHOSPHATASE FAMILY PROTEIN-RELATED"/>
    <property type="match status" value="1"/>
</dbReference>
<name>A0A1T4MVP4_9BACT</name>
<dbReference type="EC" id="3.1.3.73" evidence="1"/>
<evidence type="ECO:0000256" key="1">
    <source>
        <dbReference type="NCBIfam" id="TIGR03162"/>
    </source>
</evidence>
<dbReference type="InterPro" id="IPR017578">
    <property type="entry name" value="Ribazole_CobC"/>
</dbReference>
<dbReference type="InterPro" id="IPR050275">
    <property type="entry name" value="PGM_Phosphatase"/>
</dbReference>
<dbReference type="RefSeq" id="WP_025070843.1">
    <property type="nucleotide sequence ID" value="NZ_FUXK01000008.1"/>
</dbReference>
<dbReference type="Gene3D" id="3.40.50.1240">
    <property type="entry name" value="Phosphoglycerate mutase-like"/>
    <property type="match status" value="1"/>
</dbReference>
<dbReference type="eggNOG" id="COG0406">
    <property type="taxonomic scope" value="Bacteria"/>
</dbReference>
<dbReference type="GO" id="GO:0043755">
    <property type="term" value="F:alpha-ribazole phosphatase activity"/>
    <property type="evidence" value="ECO:0007669"/>
    <property type="project" value="UniProtKB-UniRule"/>
</dbReference>
<dbReference type="SMART" id="SM00855">
    <property type="entry name" value="PGAM"/>
    <property type="match status" value="1"/>
</dbReference>
<dbReference type="GO" id="GO:0009236">
    <property type="term" value="P:cobalamin biosynthetic process"/>
    <property type="evidence" value="ECO:0007669"/>
    <property type="project" value="UniProtKB-UniRule"/>
</dbReference>
<dbReference type="EMBL" id="FUXK01000008">
    <property type="protein sequence ID" value="SJZ70916.1"/>
    <property type="molecule type" value="Genomic_DNA"/>
</dbReference>
<gene>
    <name evidence="2" type="ORF">SAMN02745202_00854</name>
</gene>
<dbReference type="InterPro" id="IPR029033">
    <property type="entry name" value="His_PPase_superfam"/>
</dbReference>
<dbReference type="STRING" id="28136.SAMN02745202_00854"/>
<dbReference type="InterPro" id="IPR013078">
    <property type="entry name" value="His_Pase_superF_clade-1"/>
</dbReference>
<dbReference type="AlphaFoldDB" id="A0A1T4MVP4"/>
<dbReference type="CDD" id="cd07067">
    <property type="entry name" value="HP_PGM_like"/>
    <property type="match status" value="1"/>
</dbReference>
<dbReference type="GO" id="GO:0005737">
    <property type="term" value="C:cytoplasm"/>
    <property type="evidence" value="ECO:0007669"/>
    <property type="project" value="TreeGrafter"/>
</dbReference>
<dbReference type="Proteomes" id="UP000190065">
    <property type="component" value="Unassembled WGS sequence"/>
</dbReference>
<dbReference type="SUPFAM" id="SSF53254">
    <property type="entry name" value="Phosphoglycerate mutase-like"/>
    <property type="match status" value="1"/>
</dbReference>